<comment type="caution">
    <text evidence="9">Lacks conserved residue(s) required for the propagation of feature annotation.</text>
</comment>
<keyword evidence="11" id="KW-1185">Reference proteome</keyword>
<reference evidence="10 11" key="1">
    <citation type="submission" date="2024-04" db="EMBL/GenBank/DDBJ databases">
        <title>Genome sequencing and metabolic network reconstruction of aminoacids and betaine degradation by Anoxynatronum sibiricum.</title>
        <authorList>
            <person name="Detkova E.N."/>
            <person name="Boltjanskaja Y.V."/>
            <person name="Mardanov A.V."/>
            <person name="Kevbrin V."/>
        </authorList>
    </citation>
    <scope>NUCLEOTIDE SEQUENCE [LARGE SCALE GENOMIC DNA]</scope>
    <source>
        <strain evidence="10 11">Z-7981</strain>
    </source>
</reference>
<keyword evidence="5 9" id="KW-0169">Cobalamin biosynthesis</keyword>
<keyword evidence="4 9" id="KW-1003">Cell membrane</keyword>
<evidence type="ECO:0000256" key="1">
    <source>
        <dbReference type="ARBA" id="ARBA00004651"/>
    </source>
</evidence>
<comment type="caution">
    <text evidence="10">The sequence shown here is derived from an EMBL/GenBank/DDBJ whole genome shotgun (WGS) entry which is preliminary data.</text>
</comment>
<evidence type="ECO:0000256" key="9">
    <source>
        <dbReference type="HAMAP-Rule" id="MF_00024"/>
    </source>
</evidence>
<evidence type="ECO:0000256" key="5">
    <source>
        <dbReference type="ARBA" id="ARBA00022573"/>
    </source>
</evidence>
<comment type="function">
    <text evidence="9">Converts cobyric acid to cobinamide by the addition of aminopropanol on the F carboxylic group.</text>
</comment>
<comment type="similarity">
    <text evidence="3 9">Belongs to the CobD/CbiB family.</text>
</comment>
<evidence type="ECO:0000256" key="2">
    <source>
        <dbReference type="ARBA" id="ARBA00004953"/>
    </source>
</evidence>
<dbReference type="InterPro" id="IPR004485">
    <property type="entry name" value="Cobalamin_biosynth_CobD/CbiB"/>
</dbReference>
<feature type="transmembrane region" description="Helical" evidence="9">
    <location>
        <begin position="77"/>
        <end position="98"/>
    </location>
</feature>
<feature type="transmembrane region" description="Helical" evidence="9">
    <location>
        <begin position="290"/>
        <end position="312"/>
    </location>
</feature>
<evidence type="ECO:0000256" key="4">
    <source>
        <dbReference type="ARBA" id="ARBA00022475"/>
    </source>
</evidence>
<comment type="subcellular location">
    <subcellularLocation>
        <location evidence="1 9">Cell membrane</location>
        <topology evidence="1 9">Multi-pass membrane protein</topology>
    </subcellularLocation>
</comment>
<dbReference type="NCBIfam" id="TIGR00380">
    <property type="entry name" value="cobal_cbiB"/>
    <property type="match status" value="1"/>
</dbReference>
<evidence type="ECO:0000313" key="10">
    <source>
        <dbReference type="EMBL" id="MEN1759814.1"/>
    </source>
</evidence>
<name>A0ABU9VUM1_9CLOT</name>
<keyword evidence="8 9" id="KW-0472">Membrane</keyword>
<dbReference type="HAMAP" id="MF_00024">
    <property type="entry name" value="CobD_CbiB"/>
    <property type="match status" value="1"/>
</dbReference>
<dbReference type="PANTHER" id="PTHR34308">
    <property type="entry name" value="COBALAMIN BIOSYNTHESIS PROTEIN CBIB"/>
    <property type="match status" value="1"/>
</dbReference>
<feature type="transmembrane region" description="Helical" evidence="9">
    <location>
        <begin position="51"/>
        <end position="70"/>
    </location>
</feature>
<evidence type="ECO:0000256" key="7">
    <source>
        <dbReference type="ARBA" id="ARBA00022989"/>
    </source>
</evidence>
<evidence type="ECO:0000256" key="8">
    <source>
        <dbReference type="ARBA" id="ARBA00023136"/>
    </source>
</evidence>
<dbReference type="EMBL" id="JBCITM010000003">
    <property type="protein sequence ID" value="MEN1759814.1"/>
    <property type="molecule type" value="Genomic_DNA"/>
</dbReference>
<dbReference type="PANTHER" id="PTHR34308:SF1">
    <property type="entry name" value="COBALAMIN BIOSYNTHESIS PROTEIN CBIB"/>
    <property type="match status" value="1"/>
</dbReference>
<organism evidence="10 11">
    <name type="scientific">Anoxynatronum sibiricum</name>
    <dbReference type="NCBI Taxonomy" id="210623"/>
    <lineage>
        <taxon>Bacteria</taxon>
        <taxon>Bacillati</taxon>
        <taxon>Bacillota</taxon>
        <taxon>Clostridia</taxon>
        <taxon>Eubacteriales</taxon>
        <taxon>Clostridiaceae</taxon>
        <taxon>Anoxynatronum</taxon>
    </lineage>
</organism>
<evidence type="ECO:0000313" key="11">
    <source>
        <dbReference type="Proteomes" id="UP001407405"/>
    </source>
</evidence>
<dbReference type="Proteomes" id="UP001407405">
    <property type="component" value="Unassembled WGS sequence"/>
</dbReference>
<evidence type="ECO:0000256" key="6">
    <source>
        <dbReference type="ARBA" id="ARBA00022692"/>
    </source>
</evidence>
<gene>
    <name evidence="10" type="primary">cbiB</name>
    <name evidence="9" type="synonym">cobD</name>
    <name evidence="10" type="ORF">AAIG11_04955</name>
</gene>
<comment type="pathway">
    <text evidence="2 9">Cofactor biosynthesis; adenosylcobalamin biosynthesis.</text>
</comment>
<sequence length="314" mass="34250">MIILIAYILDLVLADPPHWPHPVRWMGVLISWFDHRLHCSEQSGHWQMFRGGIMVVLVVMAAGGAATLILKVASSFHMWLGTILAGWLAYTSLSARGLKLAALDVLMPLEQNNLTKARQALSMIVGRETENLTEKEVVRATVETVAENFSDGVAAPLFYLVLGGVPMAIMYKAVNTMDSMVGYRNERYLFFGRPAARLDDILNWVPSRLSVVLLAAGAMLTGNNALQALKIAWRDGKNHKSPNAGWPEAAVAGALEVQLGGTNIYFGRPVEKPTIGDEQQELTREAIRKAVALLDAAALVAVIASILSLLAITW</sequence>
<keyword evidence="7 9" id="KW-1133">Transmembrane helix</keyword>
<accession>A0ABU9VUM1</accession>
<proteinExistence type="inferred from homology"/>
<feature type="transmembrane region" description="Helical" evidence="9">
    <location>
        <begin position="157"/>
        <end position="174"/>
    </location>
</feature>
<dbReference type="Pfam" id="PF03186">
    <property type="entry name" value="CobD_Cbib"/>
    <property type="match status" value="1"/>
</dbReference>
<keyword evidence="6 9" id="KW-0812">Transmembrane</keyword>
<protein>
    <recommendedName>
        <fullName evidence="9">Cobalamin biosynthesis protein CobD</fullName>
    </recommendedName>
</protein>
<evidence type="ECO:0000256" key="3">
    <source>
        <dbReference type="ARBA" id="ARBA00006263"/>
    </source>
</evidence>
<dbReference type="RefSeq" id="WP_343185141.1">
    <property type="nucleotide sequence ID" value="NZ_JBCITM010000003.1"/>
</dbReference>